<dbReference type="Proteomes" id="UP000694405">
    <property type="component" value="Chromosome 3"/>
</dbReference>
<dbReference type="Ensembl" id="ENSMUNT00000028003.1">
    <property type="protein sequence ID" value="ENSMUNP00000022639.1"/>
    <property type="gene ID" value="ENSMUNG00000018505.1"/>
</dbReference>
<organism evidence="2 3">
    <name type="scientific">Melopsittacus undulatus</name>
    <name type="common">Budgerigar</name>
    <name type="synonym">Psittacus undulatus</name>
    <dbReference type="NCBI Taxonomy" id="13146"/>
    <lineage>
        <taxon>Eukaryota</taxon>
        <taxon>Metazoa</taxon>
        <taxon>Chordata</taxon>
        <taxon>Craniata</taxon>
        <taxon>Vertebrata</taxon>
        <taxon>Euteleostomi</taxon>
        <taxon>Archelosauria</taxon>
        <taxon>Archosauria</taxon>
        <taxon>Dinosauria</taxon>
        <taxon>Saurischia</taxon>
        <taxon>Theropoda</taxon>
        <taxon>Coelurosauria</taxon>
        <taxon>Aves</taxon>
        <taxon>Neognathae</taxon>
        <taxon>Neoaves</taxon>
        <taxon>Telluraves</taxon>
        <taxon>Australaves</taxon>
        <taxon>Psittaciformes</taxon>
        <taxon>Psittaculidae</taxon>
        <taxon>Melopsittacus</taxon>
    </lineage>
</organism>
<protein>
    <submittedName>
        <fullName evidence="2">Uncharacterized protein</fullName>
    </submittedName>
</protein>
<accession>A0A8V5H8T5</accession>
<reference evidence="2" key="3">
    <citation type="submission" date="2025-09" db="UniProtKB">
        <authorList>
            <consortium name="Ensembl"/>
        </authorList>
    </citation>
    <scope>IDENTIFICATION</scope>
</reference>
<dbReference type="AlphaFoldDB" id="A0A8V5H8T5"/>
<sequence>MSNGKCQPPWNNITNWLLSCSVCRYVHYTLPPFHCHIRRKTKFPIKILKNAVSKWKGKSALWAISTCDMKTNLYYQWRSLAPACLQTETTVSLIIQKKGGCKVPKKSGPAGNTKTLSASVFPSGRN</sequence>
<evidence type="ECO:0000313" key="2">
    <source>
        <dbReference type="Ensembl" id="ENSMUNP00000022639.1"/>
    </source>
</evidence>
<name>A0A8V5H8T5_MELUD</name>
<reference evidence="2" key="2">
    <citation type="submission" date="2025-08" db="UniProtKB">
        <authorList>
            <consortium name="Ensembl"/>
        </authorList>
    </citation>
    <scope>IDENTIFICATION</scope>
</reference>
<evidence type="ECO:0000313" key="3">
    <source>
        <dbReference type="Proteomes" id="UP000694405"/>
    </source>
</evidence>
<dbReference type="PROSITE" id="PS51257">
    <property type="entry name" value="PROKAR_LIPOPROTEIN"/>
    <property type="match status" value="1"/>
</dbReference>
<feature type="compositionally biased region" description="Polar residues" evidence="1">
    <location>
        <begin position="110"/>
        <end position="126"/>
    </location>
</feature>
<proteinExistence type="predicted"/>
<evidence type="ECO:0000256" key="1">
    <source>
        <dbReference type="SAM" id="MobiDB-lite"/>
    </source>
</evidence>
<keyword evidence="3" id="KW-1185">Reference proteome</keyword>
<reference evidence="2" key="1">
    <citation type="submission" date="2020-03" db="EMBL/GenBank/DDBJ databases">
        <title>Melopsittacus undulatus (budgerigar) genome, bMelUnd1, maternal haplotype with Z.</title>
        <authorList>
            <person name="Gedman G."/>
            <person name="Mountcastle J."/>
            <person name="Haase B."/>
            <person name="Formenti G."/>
            <person name="Wright T."/>
            <person name="Apodaca J."/>
            <person name="Pelan S."/>
            <person name="Chow W."/>
            <person name="Rhie A."/>
            <person name="Howe K."/>
            <person name="Fedrigo O."/>
            <person name="Jarvis E.D."/>
        </authorList>
    </citation>
    <scope>NUCLEOTIDE SEQUENCE [LARGE SCALE GENOMIC DNA]</scope>
</reference>
<feature type="region of interest" description="Disordered" evidence="1">
    <location>
        <begin position="104"/>
        <end position="126"/>
    </location>
</feature>